<evidence type="ECO:0000256" key="5">
    <source>
        <dbReference type="ARBA" id="ARBA00022759"/>
    </source>
</evidence>
<evidence type="ECO:0000256" key="10">
    <source>
        <dbReference type="ARBA" id="ARBA00023125"/>
    </source>
</evidence>
<dbReference type="AlphaFoldDB" id="A0A387B1Q8"/>
<evidence type="ECO:0000256" key="12">
    <source>
        <dbReference type="ARBA" id="ARBA00046380"/>
    </source>
</evidence>
<proteinExistence type="inferred from homology"/>
<dbReference type="GO" id="GO:0003677">
    <property type="term" value="F:DNA binding"/>
    <property type="evidence" value="ECO:0007669"/>
    <property type="project" value="UniProtKB-UniRule"/>
</dbReference>
<keyword evidence="4 13" id="KW-0479">Metal-binding</keyword>
<dbReference type="EMBL" id="CP032626">
    <property type="protein sequence ID" value="AYF93080.1"/>
    <property type="molecule type" value="Genomic_DNA"/>
</dbReference>
<dbReference type="InterPro" id="IPR041383">
    <property type="entry name" value="RuvC_III"/>
</dbReference>
<dbReference type="GO" id="GO:0004519">
    <property type="term" value="F:endonuclease activity"/>
    <property type="evidence" value="ECO:0007669"/>
    <property type="project" value="UniProtKB-UniRule"/>
</dbReference>
<keyword evidence="9 13" id="KW-0051">Antiviral defense</keyword>
<keyword evidence="11" id="KW-0464">Manganese</keyword>
<comment type="similarity">
    <text evidence="13">Belongs to the CRISPR-associated Cas9 family.</text>
</comment>
<feature type="binding site" evidence="13">
    <location>
        <position position="706"/>
    </location>
    <ligand>
        <name>Mg(2+)</name>
        <dbReference type="ChEBI" id="CHEBI:18420"/>
        <label>2</label>
    </ligand>
</feature>
<evidence type="ECO:0000256" key="1">
    <source>
        <dbReference type="ARBA" id="ARBA00001946"/>
    </source>
</evidence>
<dbReference type="Pfam" id="PF18541">
    <property type="entry name" value="RuvC_III"/>
    <property type="match status" value="1"/>
</dbReference>
<dbReference type="Gene3D" id="3.30.420.10">
    <property type="entry name" value="Ribonuclease H-like superfamily/Ribonuclease H"/>
    <property type="match status" value="3"/>
</dbReference>
<comment type="domain">
    <text evidence="13">Has 2 endonuclease domains. The discontinuous RuvC-like domain cleaves the target DNA noncomplementary to crRNA while the HNH nuclease domain cleaves the target DNA complementary to crRNA.</text>
</comment>
<evidence type="ECO:0000256" key="8">
    <source>
        <dbReference type="ARBA" id="ARBA00022884"/>
    </source>
</evidence>
<evidence type="ECO:0000256" key="3">
    <source>
        <dbReference type="ARBA" id="ARBA00022722"/>
    </source>
</evidence>
<name>A0A387B1Q8_9LACO</name>
<dbReference type="GO" id="GO:0003723">
    <property type="term" value="F:RNA binding"/>
    <property type="evidence" value="ECO:0007669"/>
    <property type="project" value="UniProtKB-UniRule"/>
</dbReference>
<comment type="function">
    <text evidence="13">CRISPR (clustered regularly interspaced short palindromic repeat) is an adaptive immune system that provides protection against mobile genetic elements (viruses, transposable elements and conjugative plasmids). CRISPR clusters contain spacers, sequences complementary to antecedent mobile elements, and target invading nucleic acids. CRISPR clusters are transcribed and processed into CRISPR RNA (crRNA). In type II CRISPR systems correct processing of pre-crRNA requires a trans-encoded small RNA (tracrRNA), endogenous ribonuclease 3 (rnc) and this protein. The tracrRNA serves as a guide for ribonuclease 3-aided processing of pre-crRNA. Subsequently Cas9/crRNA/tracrRNA endonucleolytically cleaves linear or circular dsDNA target complementary to the spacer; Cas9 is inactive in the absence of the 2 guide RNAs (gRNA). Cas9 recognizes the protospacer adjacent motif (PAM) in the CRISPR repeat sequences to help distinguish self versus nonself, as targets within the bacterial CRISPR locus do not have PAMs. PAM recognition is also required for catalytic activity.</text>
</comment>
<evidence type="ECO:0000256" key="9">
    <source>
        <dbReference type="ARBA" id="ARBA00023118"/>
    </source>
</evidence>
<keyword evidence="7 13" id="KW-0460">Magnesium</keyword>
<keyword evidence="16" id="KW-1185">Reference proteome</keyword>
<evidence type="ECO:0000256" key="6">
    <source>
        <dbReference type="ARBA" id="ARBA00022801"/>
    </source>
</evidence>
<dbReference type="InterPro" id="IPR036397">
    <property type="entry name" value="RNaseH_sf"/>
</dbReference>
<dbReference type="InterPro" id="IPR040619">
    <property type="entry name" value="Cas9_alpha-helical_lobe"/>
</dbReference>
<evidence type="ECO:0000256" key="13">
    <source>
        <dbReference type="HAMAP-Rule" id="MF_01480"/>
    </source>
</evidence>
<keyword evidence="8 13" id="KW-0694">RNA-binding</keyword>
<evidence type="ECO:0000256" key="4">
    <source>
        <dbReference type="ARBA" id="ARBA00022723"/>
    </source>
</evidence>
<feature type="domain" description="HNH Cas9-type" evidence="14">
    <location>
        <begin position="495"/>
        <end position="649"/>
    </location>
</feature>
<dbReference type="InterPro" id="IPR003615">
    <property type="entry name" value="HNH_nuc"/>
</dbReference>
<feature type="binding site" evidence="13">
    <location>
        <position position="491"/>
    </location>
    <ligand>
        <name>Mg(2+)</name>
        <dbReference type="ChEBI" id="CHEBI:18420"/>
        <label>2</label>
    </ligand>
</feature>
<dbReference type="KEGG" id="abom:D7I45_00005"/>
<evidence type="ECO:0000256" key="7">
    <source>
        <dbReference type="ARBA" id="ARBA00022842"/>
    </source>
</evidence>
<dbReference type="Pfam" id="PF13395">
    <property type="entry name" value="HNH_4"/>
    <property type="match status" value="1"/>
</dbReference>
<keyword evidence="5 13" id="KW-0255">Endonuclease</keyword>
<feature type="binding site" evidence="13">
    <location>
        <position position="8"/>
    </location>
    <ligand>
        <name>Mg(2+)</name>
        <dbReference type="ChEBI" id="CHEBI:18420"/>
        <label>1</label>
    </ligand>
</feature>
<dbReference type="GO" id="GO:0051607">
    <property type="term" value="P:defense response to virus"/>
    <property type="evidence" value="ECO:0007669"/>
    <property type="project" value="UniProtKB-UniRule"/>
</dbReference>
<dbReference type="EC" id="3.1.-.-" evidence="13"/>
<evidence type="ECO:0000313" key="16">
    <source>
        <dbReference type="Proteomes" id="UP000272003"/>
    </source>
</evidence>
<dbReference type="OrthoDB" id="9757607at2"/>
<gene>
    <name evidence="13 15" type="primary">cas9</name>
    <name evidence="15" type="ORF">D7I45_00005</name>
</gene>
<dbReference type="Pfam" id="PF18470">
    <property type="entry name" value="Cas9_a"/>
    <property type="match status" value="1"/>
</dbReference>
<feature type="binding site" evidence="13">
    <location>
        <position position="8"/>
    </location>
    <ligand>
        <name>Mg(2+)</name>
        <dbReference type="ChEBI" id="CHEBI:18420"/>
        <label>2</label>
    </ligand>
</feature>
<evidence type="ECO:0000256" key="2">
    <source>
        <dbReference type="ARBA" id="ARBA00005244"/>
    </source>
</evidence>
<dbReference type="HAMAP" id="MF_01480">
    <property type="entry name" value="Cas9"/>
    <property type="match status" value="1"/>
</dbReference>
<feature type="active site" description="Proton acceptor for HNH nuclease domain" evidence="13">
    <location>
        <position position="570"/>
    </location>
</feature>
<comment type="subunit">
    <text evidence="12 13">Monomer. Binds crRNA and tracrRNA.</text>
</comment>
<evidence type="ECO:0000259" key="14">
    <source>
        <dbReference type="PROSITE" id="PS51749"/>
    </source>
</evidence>
<dbReference type="GO" id="GO:0046872">
    <property type="term" value="F:metal ion binding"/>
    <property type="evidence" value="ECO:0007669"/>
    <property type="project" value="UniProtKB-UniRule"/>
</dbReference>
<evidence type="ECO:0000313" key="15">
    <source>
        <dbReference type="EMBL" id="AYF93080.1"/>
    </source>
</evidence>
<evidence type="ECO:0000256" key="11">
    <source>
        <dbReference type="ARBA" id="ARBA00023211"/>
    </source>
</evidence>
<feature type="active site" description="For RuvC-like nuclease domain" evidence="13">
    <location>
        <position position="8"/>
    </location>
</feature>
<keyword evidence="6 13" id="KW-0378">Hydrolase</keyword>
<keyword evidence="10 13" id="KW-0238">DNA-binding</keyword>
<protein>
    <recommendedName>
        <fullName evidence="13">CRISPR-associated endonuclease Cas9</fullName>
        <ecNumber evidence="13">3.1.-.-</ecNumber>
    </recommendedName>
</protein>
<feature type="binding site" evidence="13">
    <location>
        <position position="491"/>
    </location>
    <ligand>
        <name>Mg(2+)</name>
        <dbReference type="ChEBI" id="CHEBI:18420"/>
        <label>1</label>
    </ligand>
</feature>
<keyword evidence="3 13" id="KW-0540">Nuclease</keyword>
<reference evidence="15 16" key="1">
    <citation type="submission" date="2018-09" db="EMBL/GenBank/DDBJ databases">
        <title>Genome sequencing of strain BHWM-4.</title>
        <authorList>
            <person name="Heo J."/>
            <person name="Kim S.-J."/>
            <person name="Kwon S.-W."/>
        </authorList>
    </citation>
    <scope>NUCLEOTIDE SEQUENCE [LARGE SCALE GENOMIC DNA]</scope>
    <source>
        <strain evidence="15 16">BHWM-4</strain>
    </source>
</reference>
<dbReference type="RefSeq" id="WP_120784844.1">
    <property type="nucleotide sequence ID" value="NZ_CP032626.1"/>
</dbReference>
<dbReference type="InterPro" id="IPR028629">
    <property type="entry name" value="Cas9"/>
</dbReference>
<sequence>MNYILGLDIGITSIGYAIMRLDENNNPDKIVFLDSIIFPIAENEKGKSYASKRGELRRVRRIGRRRKFRKHRIKSLFTSNHMLTKNEISESLNSPSSIYELRVKGLDQKLSNSELFKILYWFGGHRGFKSNRKAELKEKDMGKLLHSLNNTKEELNNSNYRTIGELYLKSPIFKDHKRNKFYDDGYIGATYRTLIVDEAKKILEFQSTINSQVDDNFIKNYLDILQSQRDFDDGPGSNSPYAGNQIEKMIGHDSLVSDRVRASKASFTFNYFDMLSKINEIKIKNNIYDNFHSLTKEQRDIVINKALSNKKTKFNQIKKYLKLPDDAQFNLVRYEKKNAESTTTLCDFTPVREIKNCLPKNQKENNKLIDDIATILATYKSDNTRTQHLADKLDNDTINKLLPLNYSKFGHLSIKTMQEIIPYLEDGNLYNNAALKAGYDFQNVKIDDEYVDNNVTNAVVKRSVRKTIKLVKKIIKKFGNPYEIHIELARELGKSQKERHDIEQNQLNNQSKNEAIANQIKELGFPVNGQNILKMKLYKEQQCIDFYSKNSNIIDISQALRGDDCYEIDHIIPYSISFDDSYSNKILVSKKANQEKGNRIPMQYLGNDSESVEWLTINANKLSNLKKRNFLLKKELTADDTKGWKDRNIHDTSYMNKLLANYLRQNVIFNKEDNKKHVYTLSGSVTAKIRNRWGITKKREASDIHHAIDAVVIACVTDSFVQKVTRYSKNKEIKYNPSLWSNDEKADIHTNSTFKAFFNDFPLPYPKFREELTARTSDNPKEMMQGKDWNHKYTNEEINKLKPITVVRFPQKKISGAIHKETLNSAKQLNEGIISRRVTVDKLKVKNGSICYSQYEYKLRKDGGNEYVWNILYDKLCQRDEIESEKKKADKETREIIKQRVNDLFPNNSLVFERNGHKNEIRKFKVEKNSTSGVILNNGNSIADNAKGSMIRVDVFANNKNYLLVPVYRGDIHVNKLPTKAISRSSKDYNISKKDKFVFSIYKNDLIYIKFNQPRKIPNTDLQISEMLGYFVSCDSSSGSIHVMSTDNSFEFKKIGVSTLPMIQKYQIDYFGNYHLVHEKKRQRFNN</sequence>
<dbReference type="PROSITE" id="PS51749">
    <property type="entry name" value="HNH_CAS9"/>
    <property type="match status" value="1"/>
</dbReference>
<comment type="cofactor">
    <cofactor evidence="1 13">
        <name>Mg(2+)</name>
        <dbReference type="ChEBI" id="CHEBI:18420"/>
    </cofactor>
</comment>
<feature type="binding site" evidence="13">
    <location>
        <position position="487"/>
    </location>
    <ligand>
        <name>Mg(2+)</name>
        <dbReference type="ChEBI" id="CHEBI:18420"/>
        <label>1</label>
    </ligand>
</feature>
<dbReference type="Proteomes" id="UP000272003">
    <property type="component" value="Chromosome"/>
</dbReference>
<comment type="similarity">
    <text evidence="2">Belongs to the CRISPR-associated protein Cas9 family. Subtype II-A subfamily.</text>
</comment>
<dbReference type="GO" id="GO:0016787">
    <property type="term" value="F:hydrolase activity"/>
    <property type="evidence" value="ECO:0007669"/>
    <property type="project" value="UniProtKB-KW"/>
</dbReference>
<organism evidence="15 16">
    <name type="scientific">Apilactobacillus bombintestini</name>
    <dbReference type="NCBI Taxonomy" id="2419772"/>
    <lineage>
        <taxon>Bacteria</taxon>
        <taxon>Bacillati</taxon>
        <taxon>Bacillota</taxon>
        <taxon>Bacilli</taxon>
        <taxon>Lactobacillales</taxon>
        <taxon>Lactobacillaceae</taxon>
        <taxon>Apilactobacillus</taxon>
    </lineage>
</organism>
<dbReference type="InterPro" id="IPR033114">
    <property type="entry name" value="HNH_CAS9"/>
</dbReference>
<accession>A0A387B1Q8</accession>
<dbReference type="GO" id="GO:0043571">
    <property type="term" value="P:maintenance of CRISPR repeat elements"/>
    <property type="evidence" value="ECO:0007669"/>
    <property type="project" value="UniProtKB-UniRule"/>
</dbReference>
<dbReference type="NCBIfam" id="TIGR01865">
    <property type="entry name" value="cas_Csn1"/>
    <property type="match status" value="1"/>
</dbReference>